<dbReference type="SMART" id="SM00028">
    <property type="entry name" value="TPR"/>
    <property type="match status" value="6"/>
</dbReference>
<keyword evidence="6" id="KW-1185">Reference proteome</keyword>
<evidence type="ECO:0008006" key="7">
    <source>
        <dbReference type="Google" id="ProtNLM"/>
    </source>
</evidence>
<gene>
    <name evidence="5" type="ORF">BSTOLATCC_MIC58322</name>
</gene>
<feature type="repeat" description="TPR" evidence="3">
    <location>
        <begin position="65"/>
        <end position="98"/>
    </location>
</feature>
<dbReference type="Gene3D" id="1.25.40.10">
    <property type="entry name" value="Tetratricopeptide repeat domain"/>
    <property type="match status" value="2"/>
</dbReference>
<dbReference type="PANTHER" id="PTHR45641:SF19">
    <property type="entry name" value="NEPHROCYSTIN-3"/>
    <property type="match status" value="1"/>
</dbReference>
<evidence type="ECO:0000256" key="4">
    <source>
        <dbReference type="SAM" id="MobiDB-lite"/>
    </source>
</evidence>
<dbReference type="Proteomes" id="UP001162131">
    <property type="component" value="Unassembled WGS sequence"/>
</dbReference>
<name>A0AAU9KD12_9CILI</name>
<feature type="repeat" description="TPR" evidence="3">
    <location>
        <begin position="110"/>
        <end position="143"/>
    </location>
</feature>
<dbReference type="SUPFAM" id="SSF48452">
    <property type="entry name" value="TPR-like"/>
    <property type="match status" value="2"/>
</dbReference>
<comment type="caution">
    <text evidence="5">The sequence shown here is derived from an EMBL/GenBank/DDBJ whole genome shotgun (WGS) entry which is preliminary data.</text>
</comment>
<dbReference type="EMBL" id="CAJZBQ010000056">
    <property type="protein sequence ID" value="CAG9333511.1"/>
    <property type="molecule type" value="Genomic_DNA"/>
</dbReference>
<evidence type="ECO:0000256" key="1">
    <source>
        <dbReference type="ARBA" id="ARBA00022737"/>
    </source>
</evidence>
<proteinExistence type="predicted"/>
<dbReference type="InterPro" id="IPR019734">
    <property type="entry name" value="TPR_rpt"/>
</dbReference>
<feature type="repeat" description="TPR" evidence="3">
    <location>
        <begin position="194"/>
        <end position="227"/>
    </location>
</feature>
<dbReference type="PROSITE" id="PS50005">
    <property type="entry name" value="TPR"/>
    <property type="match status" value="3"/>
</dbReference>
<dbReference type="InterPro" id="IPR011990">
    <property type="entry name" value="TPR-like_helical_dom_sf"/>
</dbReference>
<organism evidence="5 6">
    <name type="scientific">Blepharisma stoltei</name>
    <dbReference type="NCBI Taxonomy" id="1481888"/>
    <lineage>
        <taxon>Eukaryota</taxon>
        <taxon>Sar</taxon>
        <taxon>Alveolata</taxon>
        <taxon>Ciliophora</taxon>
        <taxon>Postciliodesmatophora</taxon>
        <taxon>Heterotrichea</taxon>
        <taxon>Heterotrichida</taxon>
        <taxon>Blepharismidae</taxon>
        <taxon>Blepharisma</taxon>
    </lineage>
</organism>
<keyword evidence="2 3" id="KW-0802">TPR repeat</keyword>
<keyword evidence="1" id="KW-0677">Repeat</keyword>
<sequence length="403" mass="46105">MEEHPMSISDRICAELEEKNRVLGDYVKDREEIGDKEGVIQVRIHQLALCKVLANVHNRHKSILVEAHTNLGESYLNNQYFEQALEHLTTALSHNGRLVNEDEGSKPYHTHILTLLGKCYLEAGGIDDSLSLLEKALKMNKAMVGEDNLSNSQIYSTLAQVWSKKKNHAKALDCLTTVWELHEKHYGMKHESLTQIYIDMAKVYKKQGDLNNAIDTQKRALNLMGELDIHTDVTAEVALKLSQWLQDSNNYPEALDALRNAEHIYEYNHSMIHKSTAKVKRNICMLLLKAEEYEEALQECYELEEVDKSLHGENSQQYGKDLKVIGTILMILNRYAEAQDYFNKALAIFSKIKNSKKTVKEIKQKLQTIADGLKDNPSLFSKRDERVKEESHDSTPRSEPRSA</sequence>
<reference evidence="5" key="1">
    <citation type="submission" date="2021-09" db="EMBL/GenBank/DDBJ databases">
        <authorList>
            <consortium name="AG Swart"/>
            <person name="Singh M."/>
            <person name="Singh A."/>
            <person name="Seah K."/>
            <person name="Emmerich C."/>
        </authorList>
    </citation>
    <scope>NUCLEOTIDE SEQUENCE</scope>
    <source>
        <strain evidence="5">ATCC30299</strain>
    </source>
</reference>
<feature type="region of interest" description="Disordered" evidence="4">
    <location>
        <begin position="374"/>
        <end position="403"/>
    </location>
</feature>
<dbReference type="Pfam" id="PF13181">
    <property type="entry name" value="TPR_8"/>
    <property type="match status" value="1"/>
</dbReference>
<dbReference type="PANTHER" id="PTHR45641">
    <property type="entry name" value="TETRATRICOPEPTIDE REPEAT PROTEIN (AFU_ORTHOLOGUE AFUA_6G03870)"/>
    <property type="match status" value="1"/>
</dbReference>
<accession>A0AAU9KD12</accession>
<evidence type="ECO:0000256" key="3">
    <source>
        <dbReference type="PROSITE-ProRule" id="PRU00339"/>
    </source>
</evidence>
<evidence type="ECO:0000313" key="5">
    <source>
        <dbReference type="EMBL" id="CAG9333511.1"/>
    </source>
</evidence>
<evidence type="ECO:0000313" key="6">
    <source>
        <dbReference type="Proteomes" id="UP001162131"/>
    </source>
</evidence>
<dbReference type="Pfam" id="PF13424">
    <property type="entry name" value="TPR_12"/>
    <property type="match status" value="2"/>
</dbReference>
<dbReference type="AlphaFoldDB" id="A0AAU9KD12"/>
<evidence type="ECO:0000256" key="2">
    <source>
        <dbReference type="ARBA" id="ARBA00022803"/>
    </source>
</evidence>
<protein>
    <recommendedName>
        <fullName evidence="7">Kinesin light chain</fullName>
    </recommendedName>
</protein>
<feature type="compositionally biased region" description="Basic and acidic residues" evidence="4">
    <location>
        <begin position="381"/>
        <end position="403"/>
    </location>
</feature>